<evidence type="ECO:0000256" key="1">
    <source>
        <dbReference type="SAM" id="MobiDB-lite"/>
    </source>
</evidence>
<evidence type="ECO:0000313" key="3">
    <source>
        <dbReference type="EMBL" id="VIO69532.1"/>
    </source>
</evidence>
<reference evidence="3" key="1">
    <citation type="submission" date="2019-02" db="EMBL/GenBank/DDBJ databases">
        <authorList>
            <person name="Pothier F.J."/>
        </authorList>
    </citation>
    <scope>NUCLEOTIDE SEQUENCE</scope>
    <source>
        <strain evidence="3">CI-1B</strain>
    </source>
</reference>
<comment type="caution">
    <text evidence="3">The sequence shown here is derived from an EMBL/GenBank/DDBJ whole genome shotgun (WGS) entry which is preliminary data.</text>
</comment>
<dbReference type="EMBL" id="CAADFC020000009">
    <property type="protein sequence ID" value="VIO69532.1"/>
    <property type="molecule type" value="Genomic_DNA"/>
</dbReference>
<dbReference type="PROSITE" id="PS50234">
    <property type="entry name" value="VWFA"/>
    <property type="match status" value="1"/>
</dbReference>
<dbReference type="AlphaFoldDB" id="A0A508T2M5"/>
<dbReference type="Pfam" id="PF00092">
    <property type="entry name" value="VWA"/>
    <property type="match status" value="1"/>
</dbReference>
<dbReference type="InterPro" id="IPR011392">
    <property type="entry name" value="Tellurite-R_TerY"/>
</dbReference>
<sequence>MSEGDFAQQPFNAAEFVDNPENRCPVILILDNSGSMSGAPIEQLNDGLQAFRSELSSDSLAAKRVEVAVITFGPVKVESDFATVHNFYPPRIESAGATPMGEAIERALDMLRERKATYRSAGVKHYRPWVFLITDGSPTDSVSRATQLVHEGEAAKSFMFYAVGVEGADFGTLRTLAVREPLKLKGLQFKEFFQWLSASLSSVSKSNPGDQVPLQNPTAPDGWATAG</sequence>
<dbReference type="Gene3D" id="3.40.50.410">
    <property type="entry name" value="von Willebrand factor, type A domain"/>
    <property type="match status" value="1"/>
</dbReference>
<dbReference type="SMART" id="SM00327">
    <property type="entry name" value="VWA"/>
    <property type="match status" value="1"/>
</dbReference>
<dbReference type="InterPro" id="IPR036465">
    <property type="entry name" value="vWFA_dom_sf"/>
</dbReference>
<dbReference type="Proteomes" id="UP000328092">
    <property type="component" value="Unassembled WGS sequence"/>
</dbReference>
<dbReference type="RefSeq" id="WP_139482220.1">
    <property type="nucleotide sequence ID" value="NZ_CAADFB020000019.1"/>
</dbReference>
<feature type="compositionally biased region" description="Polar residues" evidence="1">
    <location>
        <begin position="207"/>
        <end position="218"/>
    </location>
</feature>
<gene>
    <name evidence="3" type="ORF">CI1B_27380</name>
</gene>
<accession>A0A508T2M5</accession>
<feature type="region of interest" description="Disordered" evidence="1">
    <location>
        <begin position="205"/>
        <end position="227"/>
    </location>
</feature>
<feature type="domain" description="VWFA" evidence="2">
    <location>
        <begin position="25"/>
        <end position="203"/>
    </location>
</feature>
<dbReference type="OrthoDB" id="9806395at2"/>
<name>A0A508T2M5_9BRAD</name>
<dbReference type="SUPFAM" id="SSF53300">
    <property type="entry name" value="vWA-like"/>
    <property type="match status" value="1"/>
</dbReference>
<organism evidence="3 4">
    <name type="scientific">Bradyrhizobium ivorense</name>
    <dbReference type="NCBI Taxonomy" id="2511166"/>
    <lineage>
        <taxon>Bacteria</taxon>
        <taxon>Pseudomonadati</taxon>
        <taxon>Pseudomonadota</taxon>
        <taxon>Alphaproteobacteria</taxon>
        <taxon>Hyphomicrobiales</taxon>
        <taxon>Nitrobacteraceae</taxon>
        <taxon>Bradyrhizobium</taxon>
    </lineage>
</organism>
<evidence type="ECO:0000259" key="2">
    <source>
        <dbReference type="PROSITE" id="PS50234"/>
    </source>
</evidence>
<dbReference type="InterPro" id="IPR002035">
    <property type="entry name" value="VWF_A"/>
</dbReference>
<evidence type="ECO:0000313" key="4">
    <source>
        <dbReference type="Proteomes" id="UP000328092"/>
    </source>
</evidence>
<proteinExistence type="predicted"/>
<protein>
    <recommendedName>
        <fullName evidence="2">VWFA domain-containing protein</fullName>
    </recommendedName>
</protein>
<dbReference type="PIRSF" id="PIRSF020634">
    <property type="entry name" value="TerY_vWA"/>
    <property type="match status" value="1"/>
</dbReference>
<keyword evidence="4" id="KW-1185">Reference proteome</keyword>